<dbReference type="InterPro" id="IPR021124">
    <property type="entry name" value="CRISPR-assoc_prot_Cas5"/>
</dbReference>
<dbReference type="GO" id="GO:0043571">
    <property type="term" value="P:maintenance of CRISPR repeat elements"/>
    <property type="evidence" value="ECO:0007669"/>
    <property type="project" value="InterPro"/>
</dbReference>
<dbReference type="RefSeq" id="WP_115849946.1">
    <property type="nucleotide sequence ID" value="NZ_QTUC01000001.1"/>
</dbReference>
<reference evidence="3 4" key="1">
    <citation type="submission" date="2018-08" db="EMBL/GenBank/DDBJ databases">
        <title>Sequencing the genomes of 1000 actinobacteria strains.</title>
        <authorList>
            <person name="Klenk H.-P."/>
        </authorList>
    </citation>
    <scope>NUCLEOTIDE SEQUENCE [LARGE SCALE GENOMIC DNA]</scope>
    <source>
        <strain evidence="3 4">DSM 22891</strain>
    </source>
</reference>
<sequence length="253" mass="27610">MSGLILRLAAPLQSWGEHSTFGERDTQPYPTRSGILGLLAAAQGRPRTTGLADFFHLRLTVRVDRPGVLLTDFHTVGGGLPRDQTVPTARGDRREEGKGTVVSHRHYLADAAFTVAVEGPDELIHELSAALRHPTWAPYLGRRSCPPAEPILLASGLTDPVRALKRQVPLSRERPHTGDTVAVDFIYETDIRDPHARAHLMDVPVSFDPLRRAYRPRAIKVRTEHLPADLCGGHGVDQLAALAEYAGSARQGG</sequence>
<gene>
    <name evidence="3" type="ORF">DFJ64_1690</name>
</gene>
<dbReference type="AlphaFoldDB" id="A0A3D9VDP5"/>
<keyword evidence="4" id="KW-1185">Reference proteome</keyword>
<name>A0A3D9VDP5_THECX</name>
<dbReference type="InterPro" id="IPR013422">
    <property type="entry name" value="CRISPR-assoc_prot_Cas5_N"/>
</dbReference>
<evidence type="ECO:0000256" key="1">
    <source>
        <dbReference type="ARBA" id="ARBA00023118"/>
    </source>
</evidence>
<keyword evidence="1" id="KW-0051">Antiviral defense</keyword>
<evidence type="ECO:0000313" key="4">
    <source>
        <dbReference type="Proteomes" id="UP000256485"/>
    </source>
</evidence>
<dbReference type="GO" id="GO:0003723">
    <property type="term" value="F:RNA binding"/>
    <property type="evidence" value="ECO:0007669"/>
    <property type="project" value="InterPro"/>
</dbReference>
<evidence type="ECO:0000313" key="3">
    <source>
        <dbReference type="EMBL" id="REF36284.1"/>
    </source>
</evidence>
<evidence type="ECO:0000256" key="2">
    <source>
        <dbReference type="SAM" id="MobiDB-lite"/>
    </source>
</evidence>
<dbReference type="Pfam" id="PF09704">
    <property type="entry name" value="Cas_Cas5d"/>
    <property type="match status" value="1"/>
</dbReference>
<proteinExistence type="predicted"/>
<organism evidence="3 4">
    <name type="scientific">Thermasporomyces composti</name>
    <dbReference type="NCBI Taxonomy" id="696763"/>
    <lineage>
        <taxon>Bacteria</taxon>
        <taxon>Bacillati</taxon>
        <taxon>Actinomycetota</taxon>
        <taxon>Actinomycetes</taxon>
        <taxon>Propionibacteriales</taxon>
        <taxon>Nocardioidaceae</taxon>
        <taxon>Thermasporomyces</taxon>
    </lineage>
</organism>
<comment type="caution">
    <text evidence="3">The sequence shown here is derived from an EMBL/GenBank/DDBJ whole genome shotgun (WGS) entry which is preliminary data.</text>
</comment>
<dbReference type="Proteomes" id="UP000256485">
    <property type="component" value="Unassembled WGS sequence"/>
</dbReference>
<dbReference type="EMBL" id="QTUC01000001">
    <property type="protein sequence ID" value="REF36284.1"/>
    <property type="molecule type" value="Genomic_DNA"/>
</dbReference>
<dbReference type="InterPro" id="IPR010147">
    <property type="entry name" value="CRISPR-assoc_prot_CasD"/>
</dbReference>
<dbReference type="OrthoDB" id="3189549at2"/>
<dbReference type="NCBIfam" id="TIGR02593">
    <property type="entry name" value="CRISPR_cas5"/>
    <property type="match status" value="1"/>
</dbReference>
<accession>A0A3D9VDP5</accession>
<feature type="region of interest" description="Disordered" evidence="2">
    <location>
        <begin position="81"/>
        <end position="100"/>
    </location>
</feature>
<dbReference type="CDD" id="cd09693">
    <property type="entry name" value="Cas5_I"/>
    <property type="match status" value="1"/>
</dbReference>
<protein>
    <submittedName>
        <fullName evidence="3">CRISPR-associated Cas5e family protein</fullName>
    </submittedName>
</protein>
<dbReference type="Gene3D" id="3.30.70.2660">
    <property type="match status" value="1"/>
</dbReference>
<dbReference type="GO" id="GO:0051607">
    <property type="term" value="P:defense response to virus"/>
    <property type="evidence" value="ECO:0007669"/>
    <property type="project" value="UniProtKB-KW"/>
</dbReference>
<dbReference type="NCBIfam" id="TIGR01868">
    <property type="entry name" value="casD_Cas5e"/>
    <property type="match status" value="1"/>
</dbReference>